<reference evidence="5" key="2">
    <citation type="submission" date="2014-07" db="EMBL/GenBank/DDBJ databases">
        <title>Genome sequencing of plant-pathogenic Streptomyces species.</title>
        <authorList>
            <person name="Harrison J."/>
            <person name="Sapp M."/>
            <person name="Thwaites R."/>
            <person name="Studholme D.J."/>
        </authorList>
    </citation>
    <scope>NUCLEOTIDE SEQUENCE [LARGE SCALE GENOMIC DNA]</scope>
    <source>
        <strain evidence="5">NCPPB 4445</strain>
    </source>
</reference>
<evidence type="ECO:0000313" key="5">
    <source>
        <dbReference type="Proteomes" id="UP000037151"/>
    </source>
</evidence>
<dbReference type="STRING" id="42234.IQ63_29980"/>
<proteinExistence type="predicted"/>
<dbReference type="PATRIC" id="fig|42234.21.peg.6178"/>
<keyword evidence="1" id="KW-0812">Transmembrane</keyword>
<reference evidence="2" key="1">
    <citation type="submission" date="2014-07" db="EMBL/GenBank/DDBJ databases">
        <title>A systematic study of Ichneumonosoma Meijere, Pelmatops Enderlein, Pseudopelmatops Shiraki and Soita Walker (Diptera: Tephritidae).</title>
        <authorList>
            <person name="Chen X.-L."/>
            <person name="Norrbom A."/>
            <person name="Zhu C.-D."/>
        </authorList>
    </citation>
    <scope>NUCLEOTIDE SEQUENCE</scope>
    <source>
        <strain evidence="2">NCPPB 4445</strain>
    </source>
</reference>
<sequence length="56" mass="6354">MVPIILVLLLALLLFGVGFAVKILWWIALVVLVVWLLGFLVRGTSATGSRGRWYRW</sequence>
<gene>
    <name evidence="2" type="ORF">IQ63_29980</name>
    <name evidence="3" type="ORF">PV399_01080</name>
    <name evidence="4" type="ORF">PV666_12390</name>
</gene>
<feature type="transmembrane region" description="Helical" evidence="1">
    <location>
        <begin position="30"/>
        <end position="48"/>
    </location>
</feature>
<dbReference type="RefSeq" id="WP_010353734.1">
    <property type="nucleotide sequence ID" value="NZ_BCMK01000009.1"/>
</dbReference>
<evidence type="ECO:0000313" key="6">
    <source>
        <dbReference type="Proteomes" id="UP001272987"/>
    </source>
</evidence>
<evidence type="ECO:0000313" key="2">
    <source>
        <dbReference type="EMBL" id="KND29976.1"/>
    </source>
</evidence>
<dbReference type="Proteomes" id="UP000037151">
    <property type="component" value="Unassembled WGS sequence"/>
</dbReference>
<keyword evidence="1" id="KW-0472">Membrane</keyword>
<keyword evidence="6" id="KW-1185">Reference proteome</keyword>
<comment type="caution">
    <text evidence="2">The sequence shown here is derived from an EMBL/GenBank/DDBJ whole genome shotgun (WGS) entry which is preliminary data.</text>
</comment>
<protein>
    <submittedName>
        <fullName evidence="2">Hydrophobic protein</fullName>
    </submittedName>
</protein>
<dbReference type="AlphaFoldDB" id="A0A0L0JWN9"/>
<dbReference type="Proteomes" id="UP001282288">
    <property type="component" value="Unassembled WGS sequence"/>
</dbReference>
<accession>A0A0L0JWN9</accession>
<dbReference type="Proteomes" id="UP001272987">
    <property type="component" value="Unassembled WGS sequence"/>
</dbReference>
<dbReference type="EMBL" id="JARAWP010000006">
    <property type="protein sequence ID" value="MDX3018683.1"/>
    <property type="molecule type" value="Genomic_DNA"/>
</dbReference>
<evidence type="ECO:0000256" key="1">
    <source>
        <dbReference type="SAM" id="Phobius"/>
    </source>
</evidence>
<evidence type="ECO:0000313" key="4">
    <source>
        <dbReference type="EMBL" id="MDX3018683.1"/>
    </source>
</evidence>
<name>A0A0L0JWN9_9ACTN</name>
<dbReference type="EMBL" id="JPPY01000169">
    <property type="protein sequence ID" value="KND29976.1"/>
    <property type="molecule type" value="Genomic_DNA"/>
</dbReference>
<evidence type="ECO:0000313" key="3">
    <source>
        <dbReference type="EMBL" id="MDX2958316.1"/>
    </source>
</evidence>
<organism evidence="2 5">
    <name type="scientific">Streptomyces acidiscabies</name>
    <dbReference type="NCBI Taxonomy" id="42234"/>
    <lineage>
        <taxon>Bacteria</taxon>
        <taxon>Bacillati</taxon>
        <taxon>Actinomycetota</taxon>
        <taxon>Actinomycetes</taxon>
        <taxon>Kitasatosporales</taxon>
        <taxon>Streptomycetaceae</taxon>
        <taxon>Streptomyces</taxon>
    </lineage>
</organism>
<dbReference type="EMBL" id="JARAWC010000001">
    <property type="protein sequence ID" value="MDX2958316.1"/>
    <property type="molecule type" value="Genomic_DNA"/>
</dbReference>
<dbReference type="GeneID" id="69808356"/>
<reference evidence="3 6" key="3">
    <citation type="journal article" date="2023" name="Microb. Genom.">
        <title>Mesoterricola silvestris gen. nov., sp. nov., Mesoterricola sediminis sp. nov., Geothrix oryzae sp. nov., Geothrix edaphica sp. nov., Geothrix rubra sp. nov., and Geothrix limicola sp. nov., six novel members of Acidobacteriota isolated from soils.</title>
        <authorList>
            <person name="Weisberg A.J."/>
            <person name="Pearce E."/>
            <person name="Kramer C.G."/>
            <person name="Chang J.H."/>
            <person name="Clarke C.R."/>
        </authorList>
    </citation>
    <scope>NUCLEOTIDE SEQUENCE</scope>
    <source>
        <strain evidence="4 6">NB05-1H</strain>
        <strain evidence="3">NRRL_B-16521</strain>
    </source>
</reference>
<keyword evidence="1" id="KW-1133">Transmembrane helix</keyword>